<dbReference type="EMBL" id="AYSL01000188">
    <property type="protein sequence ID" value="KTF08043.1"/>
    <property type="molecule type" value="Genomic_DNA"/>
</dbReference>
<reference evidence="1" key="1">
    <citation type="submission" date="2013-11" db="EMBL/GenBank/DDBJ databases">
        <title>Microbial diversity, functional groups and degradation webs in Northern and Southern Mediterranean and Red Sea marine crude oil polluted sites.</title>
        <authorList>
            <person name="Daffonchio D."/>
            <person name="Mapelli F."/>
            <person name="Ferrer M."/>
            <person name="Richter M."/>
            <person name="Cherif A."/>
            <person name="Malkawi H.I."/>
            <person name="Yakimov M.M."/>
            <person name="Abdel-Fattah Y.R."/>
            <person name="Blaghen M."/>
            <person name="Golyshin P.N."/>
            <person name="Kalogerakis N."/>
            <person name="Boon N."/>
            <person name="Magagnini M."/>
            <person name="Fava F."/>
        </authorList>
    </citation>
    <scope>NUCLEOTIDE SEQUENCE</scope>
</reference>
<comment type="caution">
    <text evidence="1">The sequence shown here is derived from an EMBL/GenBank/DDBJ whole genome shotgun (WGS) entry which is preliminary data.</text>
</comment>
<name>A0A1B6NXB4_9ZZZZ</name>
<proteinExistence type="predicted"/>
<sequence length="109" mass="12359">MRRALQDLIGEQARFAGIVPRHAHLGGDIAQDLGHRIARRIDLLHGGQPHVQQFRQQGPVDVVLGRKIIKHVRLGQSGRPRDLVDRRPAKPFAEKTFNAPSMIRSRFFC</sequence>
<dbReference type="AlphaFoldDB" id="A0A1B6NXB4"/>
<accession>A0A1B6NXB4</accession>
<evidence type="ECO:0000313" key="1">
    <source>
        <dbReference type="EMBL" id="KTF08043.1"/>
    </source>
</evidence>
<organism evidence="1">
    <name type="scientific">marine sediment metagenome</name>
    <dbReference type="NCBI Taxonomy" id="412755"/>
    <lineage>
        <taxon>unclassified sequences</taxon>
        <taxon>metagenomes</taxon>
        <taxon>ecological metagenomes</taxon>
    </lineage>
</organism>
<gene>
    <name evidence="1" type="ORF">MGSAQ_000461</name>
</gene>
<protein>
    <submittedName>
        <fullName evidence="1">Uncharacterized protein</fullName>
    </submittedName>
</protein>